<dbReference type="Gene3D" id="1.10.472.10">
    <property type="entry name" value="Cyclin-like"/>
    <property type="match status" value="1"/>
</dbReference>
<proteinExistence type="predicted"/>
<name>A0A9P1C9B2_9DINO</name>
<dbReference type="InterPro" id="IPR036915">
    <property type="entry name" value="Cyclin-like_sf"/>
</dbReference>
<dbReference type="EMBL" id="CAMXCT010001155">
    <property type="protein sequence ID" value="CAI3987316.1"/>
    <property type="molecule type" value="Genomic_DNA"/>
</dbReference>
<organism evidence="2">
    <name type="scientific">Cladocopium goreaui</name>
    <dbReference type="NCBI Taxonomy" id="2562237"/>
    <lineage>
        <taxon>Eukaryota</taxon>
        <taxon>Sar</taxon>
        <taxon>Alveolata</taxon>
        <taxon>Dinophyceae</taxon>
        <taxon>Suessiales</taxon>
        <taxon>Symbiodiniaceae</taxon>
        <taxon>Cladocopium</taxon>
    </lineage>
</organism>
<dbReference type="InterPro" id="IPR004367">
    <property type="entry name" value="Cyclin_C-dom"/>
</dbReference>
<evidence type="ECO:0000313" key="4">
    <source>
        <dbReference type="Proteomes" id="UP001152797"/>
    </source>
</evidence>
<dbReference type="EMBL" id="CAMXCT030001155">
    <property type="protein sequence ID" value="CAL4774628.1"/>
    <property type="molecule type" value="Genomic_DNA"/>
</dbReference>
<dbReference type="Proteomes" id="UP001152797">
    <property type="component" value="Unassembled WGS sequence"/>
</dbReference>
<dbReference type="AlphaFoldDB" id="A0A9P1C9B2"/>
<reference evidence="3 4" key="2">
    <citation type="submission" date="2024-05" db="EMBL/GenBank/DDBJ databases">
        <authorList>
            <person name="Chen Y."/>
            <person name="Shah S."/>
            <person name="Dougan E. K."/>
            <person name="Thang M."/>
            <person name="Chan C."/>
        </authorList>
    </citation>
    <scope>NUCLEOTIDE SEQUENCE [LARGE SCALE GENOMIC DNA]</scope>
</reference>
<dbReference type="EMBL" id="CAMXCT020001155">
    <property type="protein sequence ID" value="CAL1140691.1"/>
    <property type="molecule type" value="Genomic_DNA"/>
</dbReference>
<comment type="caution">
    <text evidence="2">The sequence shown here is derived from an EMBL/GenBank/DDBJ whole genome shotgun (WGS) entry which is preliminary data.</text>
</comment>
<sequence>MLLAIFVSTAQAGPWISLAKFLLELAMLEPEIQHGFPHAYLAAGALAAALRVCDAPEKKRQELVKDVMIWPAQYSSEELLVSCEEELLQLWIRCKDEMVEFHHVFRFLEAKYSYHSRFEVAYLSPAGALKALREEREPEDFRDFDLDWMRCGITGSLRQCDPVA</sequence>
<dbReference type="Pfam" id="PF02984">
    <property type="entry name" value="Cyclin_C"/>
    <property type="match status" value="1"/>
</dbReference>
<evidence type="ECO:0000313" key="2">
    <source>
        <dbReference type="EMBL" id="CAI3987316.1"/>
    </source>
</evidence>
<evidence type="ECO:0000259" key="1">
    <source>
        <dbReference type="Pfam" id="PF02984"/>
    </source>
</evidence>
<reference evidence="2" key="1">
    <citation type="submission" date="2022-10" db="EMBL/GenBank/DDBJ databases">
        <authorList>
            <person name="Chen Y."/>
            <person name="Dougan E. K."/>
            <person name="Chan C."/>
            <person name="Rhodes N."/>
            <person name="Thang M."/>
        </authorList>
    </citation>
    <scope>NUCLEOTIDE SEQUENCE</scope>
</reference>
<evidence type="ECO:0000313" key="3">
    <source>
        <dbReference type="EMBL" id="CAL4774628.1"/>
    </source>
</evidence>
<protein>
    <recommendedName>
        <fullName evidence="1">Cyclin C-terminal domain-containing protein</fullName>
    </recommendedName>
</protein>
<feature type="domain" description="Cyclin C-terminal" evidence="1">
    <location>
        <begin position="16"/>
        <end position="124"/>
    </location>
</feature>
<gene>
    <name evidence="2" type="ORF">C1SCF055_LOCUS14599</name>
</gene>
<dbReference type="SUPFAM" id="SSF47954">
    <property type="entry name" value="Cyclin-like"/>
    <property type="match status" value="1"/>
</dbReference>
<keyword evidence="4" id="KW-1185">Reference proteome</keyword>
<accession>A0A9P1C9B2</accession>